<dbReference type="GO" id="GO:0016020">
    <property type="term" value="C:membrane"/>
    <property type="evidence" value="ECO:0007669"/>
    <property type="project" value="UniProtKB-SubCell"/>
</dbReference>
<evidence type="ECO:0000256" key="2">
    <source>
        <dbReference type="ARBA" id="ARBA00009045"/>
    </source>
</evidence>
<comment type="subcellular location">
    <subcellularLocation>
        <location evidence="1">Membrane</location>
        <topology evidence="1">Multi-pass membrane protein</topology>
    </subcellularLocation>
</comment>
<gene>
    <name evidence="9" type="ORF">HMPREF9450_00476</name>
</gene>
<dbReference type="SUPFAM" id="SSF144091">
    <property type="entry name" value="Rhomboid-like"/>
    <property type="match status" value="1"/>
</dbReference>
<proteinExistence type="inferred from homology"/>
<sequence>MTYIIIFLTVIVSIAALRNRTLFDRLSLVPYRVVHDRQWWRVITHGFVHGDYVHLAVNMFVLLSFGQFIERFFGAYQQIGLVSNGDLWYLLLYFGGMVAASVYDLIRYRNNPRYASIGASGAVSAVVFASIFFNPWSKIYLLGVIPIPGIIFGLLYIGYSSYMGRHQGDRINHFAHLFGALFGFLFPLLMNPSFFSVFWDNLTK</sequence>
<protein>
    <recommendedName>
        <fullName evidence="8">Peptidase S54 rhomboid domain-containing protein</fullName>
    </recommendedName>
</protein>
<feature type="transmembrane region" description="Helical" evidence="7">
    <location>
        <begin position="139"/>
        <end position="159"/>
    </location>
</feature>
<feature type="domain" description="Peptidase S54 rhomboid" evidence="8">
    <location>
        <begin position="37"/>
        <end position="190"/>
    </location>
</feature>
<evidence type="ECO:0000256" key="1">
    <source>
        <dbReference type="ARBA" id="ARBA00004141"/>
    </source>
</evidence>
<evidence type="ECO:0000256" key="5">
    <source>
        <dbReference type="ARBA" id="ARBA00022989"/>
    </source>
</evidence>
<dbReference type="AlphaFoldDB" id="G5H6B6"/>
<dbReference type="OrthoDB" id="9807874at2"/>
<keyword evidence="4" id="KW-0378">Hydrolase</keyword>
<evidence type="ECO:0000256" key="6">
    <source>
        <dbReference type="ARBA" id="ARBA00023136"/>
    </source>
</evidence>
<keyword evidence="6 7" id="KW-0472">Membrane</keyword>
<comment type="similarity">
    <text evidence="2">Belongs to the peptidase S54 family.</text>
</comment>
<evidence type="ECO:0000256" key="4">
    <source>
        <dbReference type="ARBA" id="ARBA00022801"/>
    </source>
</evidence>
<feature type="transmembrane region" description="Helical" evidence="7">
    <location>
        <begin position="87"/>
        <end position="106"/>
    </location>
</feature>
<name>G5H6B6_9BACT</name>
<dbReference type="RefSeq" id="WP_009133282.1">
    <property type="nucleotide sequence ID" value="NZ_CP102250.1"/>
</dbReference>
<dbReference type="PANTHER" id="PTHR43731:SF14">
    <property type="entry name" value="PRESENILIN-ASSOCIATED RHOMBOID-LIKE PROTEIN, MITOCHONDRIAL"/>
    <property type="match status" value="1"/>
</dbReference>
<dbReference type="PATRIC" id="fig|742725.3.peg.521"/>
<feature type="transmembrane region" description="Helical" evidence="7">
    <location>
        <begin position="113"/>
        <end position="133"/>
    </location>
</feature>
<dbReference type="InterPro" id="IPR035952">
    <property type="entry name" value="Rhomboid-like_sf"/>
</dbReference>
<accession>G5H6B6</accession>
<keyword evidence="10" id="KW-1185">Reference proteome</keyword>
<dbReference type="eggNOG" id="COG0705">
    <property type="taxonomic scope" value="Bacteria"/>
</dbReference>
<keyword evidence="5 7" id="KW-1133">Transmembrane helix</keyword>
<dbReference type="Proteomes" id="UP000006008">
    <property type="component" value="Unassembled WGS sequence"/>
</dbReference>
<dbReference type="GeneID" id="92816896"/>
<comment type="caution">
    <text evidence="9">The sequence shown here is derived from an EMBL/GenBank/DDBJ whole genome shotgun (WGS) entry which is preliminary data.</text>
</comment>
<evidence type="ECO:0000313" key="10">
    <source>
        <dbReference type="Proteomes" id="UP000006008"/>
    </source>
</evidence>
<dbReference type="STRING" id="742725.HMPREF9450_00476"/>
<dbReference type="PANTHER" id="PTHR43731">
    <property type="entry name" value="RHOMBOID PROTEASE"/>
    <property type="match status" value="1"/>
</dbReference>
<evidence type="ECO:0000256" key="3">
    <source>
        <dbReference type="ARBA" id="ARBA00022692"/>
    </source>
</evidence>
<feature type="transmembrane region" description="Helical" evidence="7">
    <location>
        <begin position="171"/>
        <end position="190"/>
    </location>
</feature>
<dbReference type="InterPro" id="IPR022764">
    <property type="entry name" value="Peptidase_S54_rhomboid_dom"/>
</dbReference>
<evidence type="ECO:0000313" key="9">
    <source>
        <dbReference type="EMBL" id="EHB93210.1"/>
    </source>
</evidence>
<keyword evidence="3 7" id="KW-0812">Transmembrane</keyword>
<evidence type="ECO:0000256" key="7">
    <source>
        <dbReference type="SAM" id="Phobius"/>
    </source>
</evidence>
<reference evidence="9 10" key="1">
    <citation type="submission" date="2011-08" db="EMBL/GenBank/DDBJ databases">
        <title>The Genome Sequence of Alistipes indistinctus YIT 12060.</title>
        <authorList>
            <consortium name="The Broad Institute Genome Sequencing Platform"/>
            <person name="Earl A."/>
            <person name="Ward D."/>
            <person name="Feldgarden M."/>
            <person name="Gevers D."/>
            <person name="Morotomi M."/>
            <person name="Young S.K."/>
            <person name="Zeng Q."/>
            <person name="Gargeya S."/>
            <person name="Fitzgerald M."/>
            <person name="Haas B."/>
            <person name="Abouelleil A."/>
            <person name="Alvarado L."/>
            <person name="Arachchi H.M."/>
            <person name="Berlin A."/>
            <person name="Brown A."/>
            <person name="Chapman S.B."/>
            <person name="Chen Z."/>
            <person name="Dunbar C."/>
            <person name="Freedman E."/>
            <person name="Gearin G."/>
            <person name="Gellesch M."/>
            <person name="Goldberg J."/>
            <person name="Griggs A."/>
            <person name="Gujja S."/>
            <person name="Heiman D."/>
            <person name="Howarth C."/>
            <person name="Larson L."/>
            <person name="Lui A."/>
            <person name="MacDonald P.J.P."/>
            <person name="Montmayeur A."/>
            <person name="Murphy C."/>
            <person name="Neiman D."/>
            <person name="Pearson M."/>
            <person name="Priest M."/>
            <person name="Roberts A."/>
            <person name="Saif S."/>
            <person name="Shea T."/>
            <person name="Shenoy N."/>
            <person name="Sisk P."/>
            <person name="Stolte C."/>
            <person name="Sykes S."/>
            <person name="Wortman J."/>
            <person name="Nusbaum C."/>
            <person name="Birren B."/>
        </authorList>
    </citation>
    <scope>NUCLEOTIDE SEQUENCE [LARGE SCALE GENOMIC DNA]</scope>
    <source>
        <strain evidence="9 10">YIT 12060</strain>
    </source>
</reference>
<dbReference type="HOGENOM" id="CLU_055068_9_1_10"/>
<organism evidence="9 10">
    <name type="scientific">Alistipes indistinctus YIT 12060</name>
    <dbReference type="NCBI Taxonomy" id="742725"/>
    <lineage>
        <taxon>Bacteria</taxon>
        <taxon>Pseudomonadati</taxon>
        <taxon>Bacteroidota</taxon>
        <taxon>Bacteroidia</taxon>
        <taxon>Bacteroidales</taxon>
        <taxon>Rikenellaceae</taxon>
        <taxon>Alistipes</taxon>
    </lineage>
</organism>
<dbReference type="Gene3D" id="1.20.1540.10">
    <property type="entry name" value="Rhomboid-like"/>
    <property type="match status" value="1"/>
</dbReference>
<dbReference type="Pfam" id="PF01694">
    <property type="entry name" value="Rhomboid"/>
    <property type="match status" value="1"/>
</dbReference>
<dbReference type="GO" id="GO:0004252">
    <property type="term" value="F:serine-type endopeptidase activity"/>
    <property type="evidence" value="ECO:0007669"/>
    <property type="project" value="InterPro"/>
</dbReference>
<dbReference type="InterPro" id="IPR050925">
    <property type="entry name" value="Rhomboid_protease_S54"/>
</dbReference>
<evidence type="ECO:0000259" key="8">
    <source>
        <dbReference type="Pfam" id="PF01694"/>
    </source>
</evidence>
<dbReference type="EMBL" id="ADLD01000004">
    <property type="protein sequence ID" value="EHB93210.1"/>
    <property type="molecule type" value="Genomic_DNA"/>
</dbReference>